<evidence type="ECO:0000256" key="1">
    <source>
        <dbReference type="SAM" id="MobiDB-lite"/>
    </source>
</evidence>
<feature type="compositionally biased region" description="Basic and acidic residues" evidence="1">
    <location>
        <begin position="330"/>
        <end position="341"/>
    </location>
</feature>
<proteinExistence type="predicted"/>
<feature type="compositionally biased region" description="Acidic residues" evidence="1">
    <location>
        <begin position="320"/>
        <end position="329"/>
    </location>
</feature>
<dbReference type="Pfam" id="PF14214">
    <property type="entry name" value="Helitron_like_N"/>
    <property type="match status" value="1"/>
</dbReference>
<dbReference type="OMA" id="TCYKYWK"/>
<dbReference type="EMBL" id="JH711577">
    <property type="protein sequence ID" value="EIW81885.1"/>
    <property type="molecule type" value="Genomic_DNA"/>
</dbReference>
<keyword evidence="4" id="KW-1185">Reference proteome</keyword>
<feature type="domain" description="Helitron helicase-like" evidence="2">
    <location>
        <begin position="4"/>
        <end position="46"/>
    </location>
</feature>
<reference evidence="4" key="1">
    <citation type="journal article" date="2012" name="Science">
        <title>The Paleozoic origin of enzymatic lignin decomposition reconstructed from 31 fungal genomes.</title>
        <authorList>
            <person name="Floudas D."/>
            <person name="Binder M."/>
            <person name="Riley R."/>
            <person name="Barry K."/>
            <person name="Blanchette R.A."/>
            <person name="Henrissat B."/>
            <person name="Martinez A.T."/>
            <person name="Otillar R."/>
            <person name="Spatafora J.W."/>
            <person name="Yadav J.S."/>
            <person name="Aerts A."/>
            <person name="Benoit I."/>
            <person name="Boyd A."/>
            <person name="Carlson A."/>
            <person name="Copeland A."/>
            <person name="Coutinho P.M."/>
            <person name="de Vries R.P."/>
            <person name="Ferreira P."/>
            <person name="Findley K."/>
            <person name="Foster B."/>
            <person name="Gaskell J."/>
            <person name="Glotzer D."/>
            <person name="Gorecki P."/>
            <person name="Heitman J."/>
            <person name="Hesse C."/>
            <person name="Hori C."/>
            <person name="Igarashi K."/>
            <person name="Jurgens J.A."/>
            <person name="Kallen N."/>
            <person name="Kersten P."/>
            <person name="Kohler A."/>
            <person name="Kuees U."/>
            <person name="Kumar T.K.A."/>
            <person name="Kuo A."/>
            <person name="LaButti K."/>
            <person name="Larrondo L.F."/>
            <person name="Lindquist E."/>
            <person name="Ling A."/>
            <person name="Lombard V."/>
            <person name="Lucas S."/>
            <person name="Lundell T."/>
            <person name="Martin R."/>
            <person name="McLaughlin D.J."/>
            <person name="Morgenstern I."/>
            <person name="Morin E."/>
            <person name="Murat C."/>
            <person name="Nagy L.G."/>
            <person name="Nolan M."/>
            <person name="Ohm R.A."/>
            <person name="Patyshakuliyeva A."/>
            <person name="Rokas A."/>
            <person name="Ruiz-Duenas F.J."/>
            <person name="Sabat G."/>
            <person name="Salamov A."/>
            <person name="Samejima M."/>
            <person name="Schmutz J."/>
            <person name="Slot J.C."/>
            <person name="St John F."/>
            <person name="Stenlid J."/>
            <person name="Sun H."/>
            <person name="Sun S."/>
            <person name="Syed K."/>
            <person name="Tsang A."/>
            <person name="Wiebenga A."/>
            <person name="Young D."/>
            <person name="Pisabarro A."/>
            <person name="Eastwood D.C."/>
            <person name="Martin F."/>
            <person name="Cullen D."/>
            <person name="Grigoriev I.V."/>
            <person name="Hibbett D.S."/>
        </authorList>
    </citation>
    <scope>NUCLEOTIDE SEQUENCE [LARGE SCALE GENOMIC DNA]</scope>
    <source>
        <strain evidence="4">RWD-64-598 SS2</strain>
    </source>
</reference>
<feature type="non-terminal residue" evidence="3">
    <location>
        <position position="380"/>
    </location>
</feature>
<feature type="region of interest" description="Disordered" evidence="1">
    <location>
        <begin position="310"/>
        <end position="344"/>
    </location>
</feature>
<dbReference type="OrthoDB" id="3267861at2759"/>
<protein>
    <recommendedName>
        <fullName evidence="2">Helitron helicase-like domain-containing protein</fullName>
    </recommendedName>
</protein>
<gene>
    <name evidence="3" type="ORF">CONPUDRAFT_27690</name>
</gene>
<dbReference type="KEGG" id="cput:CONPUDRAFT_27690"/>
<dbReference type="InterPro" id="IPR025476">
    <property type="entry name" value="Helitron_helicase-like"/>
</dbReference>
<dbReference type="GeneID" id="19206628"/>
<dbReference type="RefSeq" id="XP_007767287.1">
    <property type="nucleotide sequence ID" value="XM_007769097.1"/>
</dbReference>
<evidence type="ECO:0000313" key="4">
    <source>
        <dbReference type="Proteomes" id="UP000053558"/>
    </source>
</evidence>
<comment type="caution">
    <text evidence="3">The sequence shown here is derived from an EMBL/GenBank/DDBJ whole genome shotgun (WGS) entry which is preliminary data.</text>
</comment>
<dbReference type="AlphaFoldDB" id="A0A5M3MTA3"/>
<accession>A0A5M3MTA3</accession>
<name>A0A5M3MTA3_CONPW</name>
<evidence type="ECO:0000313" key="3">
    <source>
        <dbReference type="EMBL" id="EIW81885.1"/>
    </source>
</evidence>
<sequence length="380" mass="43051">MKTFFTTVLGFDLRQMNSDGVLGRGEAYYGTVEAQGRGTLHCHMLVWLVGSMNPDQIMARIIDERDNEFEQKLLSYLDDCVSSSIPTPIDPAVSVESDHQHPCSVYPLSENASDSERSKDLHNVANKSQRHKHGPSCYKYWRGPPEPKTCRYDLDEDNGREHSLVDHSTRTLYLRCLDGMVNTYNPSILELMRCNMDIKYVGSGQTAKAILHYITDYITKTQLKTHVAYAAIETAVTKLGEFNPASDDVVIRSKKLLQKCAYSLISRQELSAQQVAAYLLGYNDHLTSHRFRRFYWGAFERFIRSQESACPGDSSLDTVAESDDVPSEDTGDKETEELLEHEPEEDEVMVDINNDGTIVAVGSRVQDYVWRGHELDDQCL</sequence>
<evidence type="ECO:0000259" key="2">
    <source>
        <dbReference type="Pfam" id="PF14214"/>
    </source>
</evidence>
<dbReference type="Proteomes" id="UP000053558">
    <property type="component" value="Unassembled WGS sequence"/>
</dbReference>
<organism evidence="3 4">
    <name type="scientific">Coniophora puteana (strain RWD-64-598)</name>
    <name type="common">Brown rot fungus</name>
    <dbReference type="NCBI Taxonomy" id="741705"/>
    <lineage>
        <taxon>Eukaryota</taxon>
        <taxon>Fungi</taxon>
        <taxon>Dikarya</taxon>
        <taxon>Basidiomycota</taxon>
        <taxon>Agaricomycotina</taxon>
        <taxon>Agaricomycetes</taxon>
        <taxon>Agaricomycetidae</taxon>
        <taxon>Boletales</taxon>
        <taxon>Coniophorineae</taxon>
        <taxon>Coniophoraceae</taxon>
        <taxon>Coniophora</taxon>
    </lineage>
</organism>